<accession>A0ABW6IJP1</accession>
<name>A0ABW6IJP1_9CYAN</name>
<evidence type="ECO:0000256" key="1">
    <source>
        <dbReference type="SAM" id="MobiDB-lite"/>
    </source>
</evidence>
<evidence type="ECO:0000313" key="2">
    <source>
        <dbReference type="EMBL" id="MFE4108438.1"/>
    </source>
</evidence>
<evidence type="ECO:0000313" key="3">
    <source>
        <dbReference type="Proteomes" id="UP001600165"/>
    </source>
</evidence>
<reference evidence="2 3" key="1">
    <citation type="submission" date="2024-10" db="EMBL/GenBank/DDBJ databases">
        <authorList>
            <person name="Ratan Roy A."/>
            <person name="Morales Sandoval P.H."/>
            <person name="De Los Santos Villalobos S."/>
            <person name="Chakraborty S."/>
            <person name="Mukherjee J."/>
        </authorList>
    </citation>
    <scope>NUCLEOTIDE SEQUENCE [LARGE SCALE GENOMIC DNA]</scope>
    <source>
        <strain evidence="2 3">S1</strain>
    </source>
</reference>
<dbReference type="Proteomes" id="UP001600165">
    <property type="component" value="Unassembled WGS sequence"/>
</dbReference>
<organism evidence="2 3">
    <name type="scientific">Almyronema epifaneia S1</name>
    <dbReference type="NCBI Taxonomy" id="2991925"/>
    <lineage>
        <taxon>Bacteria</taxon>
        <taxon>Bacillati</taxon>
        <taxon>Cyanobacteriota</taxon>
        <taxon>Cyanophyceae</taxon>
        <taxon>Nodosilineales</taxon>
        <taxon>Nodosilineaceae</taxon>
        <taxon>Almyronema</taxon>
        <taxon>Almyronema epifaneia</taxon>
    </lineage>
</organism>
<dbReference type="RefSeq" id="WP_377968069.1">
    <property type="nucleotide sequence ID" value="NZ_JBHZOL010000110.1"/>
</dbReference>
<dbReference type="EMBL" id="JBHZOL010000110">
    <property type="protein sequence ID" value="MFE4108438.1"/>
    <property type="molecule type" value="Genomic_DNA"/>
</dbReference>
<protein>
    <submittedName>
        <fullName evidence="2">Uncharacterized protein</fullName>
    </submittedName>
</protein>
<gene>
    <name evidence="2" type="ORF">ACFVKH_19335</name>
</gene>
<comment type="caution">
    <text evidence="2">The sequence shown here is derived from an EMBL/GenBank/DDBJ whole genome shotgun (WGS) entry which is preliminary data.</text>
</comment>
<keyword evidence="3" id="KW-1185">Reference proteome</keyword>
<proteinExistence type="predicted"/>
<feature type="region of interest" description="Disordered" evidence="1">
    <location>
        <begin position="222"/>
        <end position="244"/>
    </location>
</feature>
<sequence>MEQPSAQVPEGASEAASEVRAKSASELADEYQVSSRTVQGWFKIICSAYSWIDLPELKTGSSAKTRYTPYCQHLIAGFRQAAESMSAEDWVASIHAQNPDLLHAQQKILLSVAEVVPLEADSGEEFYRVDRTAASSLVPSGESYLEALGEQKSELEAIEAQELVLLQRMQSSLHRLNQSQDQWSRANDLRRQRLLRQARLEAATLAIELEEEFENTRRETQYRIQTGQVPGKPQAEENPPVHSA</sequence>